<dbReference type="PANTHER" id="PTHR10811">
    <property type="entry name" value="FRINGE-RELATED"/>
    <property type="match status" value="1"/>
</dbReference>
<dbReference type="Proteomes" id="UP001161247">
    <property type="component" value="Chromosome 4"/>
</dbReference>
<keyword evidence="1" id="KW-0812">Transmembrane</keyword>
<keyword evidence="1" id="KW-1133">Transmembrane helix</keyword>
<organism evidence="2 3">
    <name type="scientific">Oldenlandia corymbosa var. corymbosa</name>
    <dbReference type="NCBI Taxonomy" id="529605"/>
    <lineage>
        <taxon>Eukaryota</taxon>
        <taxon>Viridiplantae</taxon>
        <taxon>Streptophyta</taxon>
        <taxon>Embryophyta</taxon>
        <taxon>Tracheophyta</taxon>
        <taxon>Spermatophyta</taxon>
        <taxon>Magnoliopsida</taxon>
        <taxon>eudicotyledons</taxon>
        <taxon>Gunneridae</taxon>
        <taxon>Pentapetalae</taxon>
        <taxon>asterids</taxon>
        <taxon>lamiids</taxon>
        <taxon>Gentianales</taxon>
        <taxon>Rubiaceae</taxon>
        <taxon>Rubioideae</taxon>
        <taxon>Spermacoceae</taxon>
        <taxon>Hedyotis-Oldenlandia complex</taxon>
        <taxon>Oldenlandia</taxon>
    </lineage>
</organism>
<dbReference type="AlphaFoldDB" id="A0AAV1D9T1"/>
<accession>A0AAV1D9T1</accession>
<gene>
    <name evidence="2" type="ORF">OLC1_LOCUS13516</name>
</gene>
<protein>
    <submittedName>
        <fullName evidence="2">OLC1v1003327C1</fullName>
    </submittedName>
</protein>
<reference evidence="2" key="1">
    <citation type="submission" date="2023-03" db="EMBL/GenBank/DDBJ databases">
        <authorList>
            <person name="Julca I."/>
        </authorList>
    </citation>
    <scope>NUCLEOTIDE SEQUENCE</scope>
</reference>
<dbReference type="Gene3D" id="3.90.550.50">
    <property type="match status" value="1"/>
</dbReference>
<sequence length="474" mass="53537">MNLKENSTSHPPSRFIHCLIVSSFIISGIYFLLSLGLIPDAVHHCHYRYSANSVQNLASPTSLEHIVFGIAGSGKTWSRRKEYVSLWWRPGIMKGCVFLEQMPPKNATSPSENEDHVSDLPPICISADTSGIPYDKKRVSSSTVRVVRVVSETVALNYDNNVRWFVFGDDDTFFFPDNLVKTLQKYDHGLWYYIGASSEFFQANKGNSFEMAFGGGGFALSYPLAKVLAKVLDSCQKRFHWFPTSDKRLYACLTELGISLTHEPGFHQVDVKGDIFGLLSAHAIRPLVTLHHMDAVDPIFPNMTTLEAVQHLMSAAKVDSERILQQTVCYDKSFSSTISVSWGYAIQWVGSNVFLSDIVRAPATWDQRRTVNFDVQQFYHPDPCSRPTVFFFDSVSSNGDKTTSIYKIMYRNCTRLNKIDEIRVFSKKLDLSFKQAPRRQCCDVFRSSADATVIDVGLKECGAEETIQMQPVRF</sequence>
<name>A0AAV1D9T1_OLDCO</name>
<evidence type="ECO:0000256" key="1">
    <source>
        <dbReference type="SAM" id="Phobius"/>
    </source>
</evidence>
<proteinExistence type="predicted"/>
<dbReference type="EMBL" id="OX459121">
    <property type="protein sequence ID" value="CAI9104621.1"/>
    <property type="molecule type" value="Genomic_DNA"/>
</dbReference>
<evidence type="ECO:0000313" key="3">
    <source>
        <dbReference type="Proteomes" id="UP001161247"/>
    </source>
</evidence>
<evidence type="ECO:0000313" key="2">
    <source>
        <dbReference type="EMBL" id="CAI9104621.1"/>
    </source>
</evidence>
<feature type="transmembrane region" description="Helical" evidence="1">
    <location>
        <begin position="15"/>
        <end position="38"/>
    </location>
</feature>
<dbReference type="FunFam" id="3.90.550.50:FF:000006">
    <property type="entry name" value="Fringe-related protein-like"/>
    <property type="match status" value="1"/>
</dbReference>
<dbReference type="InterPro" id="IPR006740">
    <property type="entry name" value="DUF604"/>
</dbReference>
<keyword evidence="3" id="KW-1185">Reference proteome</keyword>
<dbReference type="Pfam" id="PF04646">
    <property type="entry name" value="DUF604"/>
    <property type="match status" value="1"/>
</dbReference>
<keyword evidence="1" id="KW-0472">Membrane</keyword>